<dbReference type="InterPro" id="IPR000160">
    <property type="entry name" value="GGDEF_dom"/>
</dbReference>
<comment type="caution">
    <text evidence="7">The sequence shown here is derived from an EMBL/GenBank/DDBJ whole genome shotgun (WGS) entry which is preliminary data.</text>
</comment>
<dbReference type="InterPro" id="IPR035965">
    <property type="entry name" value="PAS-like_dom_sf"/>
</dbReference>
<dbReference type="SMART" id="SM00267">
    <property type="entry name" value="GGDEF"/>
    <property type="match status" value="1"/>
</dbReference>
<dbReference type="InterPro" id="IPR000014">
    <property type="entry name" value="PAS"/>
</dbReference>
<dbReference type="PROSITE" id="PS50887">
    <property type="entry name" value="GGDEF"/>
    <property type="match status" value="1"/>
</dbReference>
<keyword evidence="2" id="KW-1133">Transmembrane helix</keyword>
<feature type="transmembrane region" description="Helical" evidence="2">
    <location>
        <begin position="70"/>
        <end position="89"/>
    </location>
</feature>
<feature type="transmembrane region" description="Helical" evidence="2">
    <location>
        <begin position="45"/>
        <end position="64"/>
    </location>
</feature>
<dbReference type="SUPFAM" id="SSF141371">
    <property type="entry name" value="PilZ domain-like"/>
    <property type="match status" value="1"/>
</dbReference>
<sequence>MEASSADVFSEVERREAERREATMSRNVTPPRQVLAQREFFPRSWPYLIVGMVTTLVVALVVSGALPSPVAAFMLFLSVVLILPVSWVWDFVAGRSLSAKVLGAIVVVIAPLFLYGFGMTRWALETGIDWDMTIAAQLCVASIAMVYMRRQPAMIFAAQLAIWSAIVIANASLVGLASVLIGLVVAVLVTNEQLIQQKNEEDVLQAQTRIATRAQDILTDYEETGQGWFWETDRRSQLTYVSPPVAEVLGTKPEDLLGHPLTHLFNLAVTGDEGERTLLFHLSARSAFSELAMRAANTGDERWWSVSGRPLYDQFNNFIGFRGSGTDLTERKRSQEHATRLARYDSLTGLANRFQMSQVLEKILAARQENNRNCSVFLLDLDRFKQVNDTMGHPAGDALLKQVSQRLERTVDKAGQVGRLGGDEFKVVVPNSVPRESLEELAREIIASVSQPYSIDGQRVVIGASVGIAMSPDDGNTSEELIRNADLALYAAKDGGRGRFHFYSNDLHAEAEARSQMEEDLRDAMARGELELYYQPVVSTSTERICGFEALMRWQHPAKGWISPERFIETAEDSGMIQQIGEWALRQACQEAAKWPEEVRVAVNVSPLQFANVQFPAVVASAIAHADIDPARLELEITESVFLQDDAGTDATFAALKNIGVRLALDDFGTGYSSLGYLKKAPFDKIKIDQSFVHGATEQGSRNGAIIASITSLAHALGMDTTAEGVETHDELNLVRMHGCSHVQGFIYEQPLDAESAAQRLSTGLEAVARGPRSSRDQRQTILRKVVLDHHGHLYNGTIRNISTTGALIEGLWNVPVGTIFKMQISRNHSITCTTRWCEDDHMGVEFANALQRDCLGRIAAIQDSAPSPTPREETRKAS</sequence>
<keyword evidence="8" id="KW-1185">Reference proteome</keyword>
<dbReference type="Pfam" id="PF00990">
    <property type="entry name" value="GGDEF"/>
    <property type="match status" value="1"/>
</dbReference>
<evidence type="ECO:0000313" key="7">
    <source>
        <dbReference type="EMBL" id="MEL1250508.1"/>
    </source>
</evidence>
<dbReference type="SMART" id="SM00052">
    <property type="entry name" value="EAL"/>
    <property type="match status" value="1"/>
</dbReference>
<evidence type="ECO:0000259" key="3">
    <source>
        <dbReference type="PROSITE" id="PS50112"/>
    </source>
</evidence>
<feature type="domain" description="GGDEF" evidence="6">
    <location>
        <begin position="372"/>
        <end position="505"/>
    </location>
</feature>
<protein>
    <submittedName>
        <fullName evidence="7">EAL domain-containing protein</fullName>
    </submittedName>
</protein>
<keyword evidence="2" id="KW-0812">Transmembrane</keyword>
<dbReference type="Pfam" id="PF13426">
    <property type="entry name" value="PAS_9"/>
    <property type="match status" value="1"/>
</dbReference>
<feature type="region of interest" description="Disordered" evidence="1">
    <location>
        <begin position="1"/>
        <end position="25"/>
    </location>
</feature>
<dbReference type="SUPFAM" id="SSF55785">
    <property type="entry name" value="PYP-like sensor domain (PAS domain)"/>
    <property type="match status" value="1"/>
</dbReference>
<dbReference type="Proteomes" id="UP001497045">
    <property type="component" value="Unassembled WGS sequence"/>
</dbReference>
<feature type="compositionally biased region" description="Basic and acidic residues" evidence="1">
    <location>
        <begin position="11"/>
        <end position="23"/>
    </location>
</feature>
<dbReference type="Gene3D" id="3.20.20.450">
    <property type="entry name" value="EAL domain"/>
    <property type="match status" value="1"/>
</dbReference>
<dbReference type="InterPro" id="IPR000700">
    <property type="entry name" value="PAS-assoc_C"/>
</dbReference>
<gene>
    <name evidence="7" type="ORF">AAEO60_07485</name>
</gene>
<dbReference type="Pfam" id="PF07238">
    <property type="entry name" value="PilZ"/>
    <property type="match status" value="1"/>
</dbReference>
<dbReference type="InterPro" id="IPR043128">
    <property type="entry name" value="Rev_trsase/Diguanyl_cyclase"/>
</dbReference>
<accession>A0ABU9IF05</accession>
<dbReference type="PANTHER" id="PTHR44757:SF2">
    <property type="entry name" value="BIOFILM ARCHITECTURE MAINTENANCE PROTEIN MBAA"/>
    <property type="match status" value="1"/>
</dbReference>
<feature type="domain" description="EAL" evidence="5">
    <location>
        <begin position="514"/>
        <end position="765"/>
    </location>
</feature>
<evidence type="ECO:0000259" key="5">
    <source>
        <dbReference type="PROSITE" id="PS50883"/>
    </source>
</evidence>
<dbReference type="PANTHER" id="PTHR44757">
    <property type="entry name" value="DIGUANYLATE CYCLASE DGCP"/>
    <property type="match status" value="1"/>
</dbReference>
<dbReference type="EMBL" id="JBBYHV010000001">
    <property type="protein sequence ID" value="MEL1250508.1"/>
    <property type="molecule type" value="Genomic_DNA"/>
</dbReference>
<evidence type="ECO:0000259" key="6">
    <source>
        <dbReference type="PROSITE" id="PS50887"/>
    </source>
</evidence>
<dbReference type="InterPro" id="IPR052155">
    <property type="entry name" value="Biofilm_reg_signaling"/>
</dbReference>
<dbReference type="Gene3D" id="3.30.450.20">
    <property type="entry name" value="PAS domain"/>
    <property type="match status" value="1"/>
</dbReference>
<evidence type="ECO:0000256" key="2">
    <source>
        <dbReference type="SAM" id="Phobius"/>
    </source>
</evidence>
<dbReference type="PROSITE" id="PS50113">
    <property type="entry name" value="PAC"/>
    <property type="match status" value="1"/>
</dbReference>
<evidence type="ECO:0000313" key="8">
    <source>
        <dbReference type="Proteomes" id="UP001497045"/>
    </source>
</evidence>
<dbReference type="PROSITE" id="PS50112">
    <property type="entry name" value="PAS"/>
    <property type="match status" value="1"/>
</dbReference>
<dbReference type="InterPro" id="IPR001633">
    <property type="entry name" value="EAL_dom"/>
</dbReference>
<feature type="domain" description="PAC" evidence="4">
    <location>
        <begin position="287"/>
        <end position="340"/>
    </location>
</feature>
<dbReference type="SUPFAM" id="SSF141868">
    <property type="entry name" value="EAL domain-like"/>
    <property type="match status" value="1"/>
</dbReference>
<dbReference type="CDD" id="cd01948">
    <property type="entry name" value="EAL"/>
    <property type="match status" value="1"/>
</dbReference>
<evidence type="ECO:0000259" key="4">
    <source>
        <dbReference type="PROSITE" id="PS50113"/>
    </source>
</evidence>
<feature type="transmembrane region" description="Helical" evidence="2">
    <location>
        <begin position="160"/>
        <end position="189"/>
    </location>
</feature>
<feature type="transmembrane region" description="Helical" evidence="2">
    <location>
        <begin position="101"/>
        <end position="124"/>
    </location>
</feature>
<name>A0ABU9IF05_9SPHN</name>
<dbReference type="PROSITE" id="PS50883">
    <property type="entry name" value="EAL"/>
    <property type="match status" value="1"/>
</dbReference>
<proteinExistence type="predicted"/>
<dbReference type="CDD" id="cd01949">
    <property type="entry name" value="GGDEF"/>
    <property type="match status" value="1"/>
</dbReference>
<dbReference type="SUPFAM" id="SSF55073">
    <property type="entry name" value="Nucleotide cyclase"/>
    <property type="match status" value="1"/>
</dbReference>
<feature type="domain" description="PAS" evidence="3">
    <location>
        <begin position="214"/>
        <end position="267"/>
    </location>
</feature>
<reference evidence="7 8" key="1">
    <citation type="submission" date="2024-04" db="EMBL/GenBank/DDBJ databases">
        <title>Aurantiacibacter sp. DGU6 16S ribosomal RNA gene Genome sequencing and assembly.</title>
        <authorList>
            <person name="Park S."/>
        </authorList>
    </citation>
    <scope>NUCLEOTIDE SEQUENCE [LARGE SCALE GENOMIC DNA]</scope>
    <source>
        <strain evidence="7 8">DGU6</strain>
    </source>
</reference>
<evidence type="ECO:0000256" key="1">
    <source>
        <dbReference type="SAM" id="MobiDB-lite"/>
    </source>
</evidence>
<dbReference type="Pfam" id="PF00563">
    <property type="entry name" value="EAL"/>
    <property type="match status" value="1"/>
</dbReference>
<keyword evidence="2" id="KW-0472">Membrane</keyword>
<dbReference type="RefSeq" id="WP_341673027.1">
    <property type="nucleotide sequence ID" value="NZ_JBBYHV010000001.1"/>
</dbReference>
<dbReference type="NCBIfam" id="TIGR00254">
    <property type="entry name" value="GGDEF"/>
    <property type="match status" value="1"/>
</dbReference>
<organism evidence="7 8">
    <name type="scientific">Aurantiacibacter gilvus</name>
    <dbReference type="NCBI Taxonomy" id="3139141"/>
    <lineage>
        <taxon>Bacteria</taxon>
        <taxon>Pseudomonadati</taxon>
        <taxon>Pseudomonadota</taxon>
        <taxon>Alphaproteobacteria</taxon>
        <taxon>Sphingomonadales</taxon>
        <taxon>Erythrobacteraceae</taxon>
        <taxon>Aurantiacibacter</taxon>
    </lineage>
</organism>
<dbReference type="Gene3D" id="3.30.70.270">
    <property type="match status" value="1"/>
</dbReference>
<dbReference type="InterPro" id="IPR035919">
    <property type="entry name" value="EAL_sf"/>
</dbReference>
<dbReference type="NCBIfam" id="TIGR00229">
    <property type="entry name" value="sensory_box"/>
    <property type="match status" value="1"/>
</dbReference>
<feature type="transmembrane region" description="Helical" evidence="2">
    <location>
        <begin position="130"/>
        <end position="148"/>
    </location>
</feature>
<dbReference type="InterPro" id="IPR009875">
    <property type="entry name" value="PilZ_domain"/>
</dbReference>
<dbReference type="InterPro" id="IPR029787">
    <property type="entry name" value="Nucleotide_cyclase"/>
</dbReference>
<dbReference type="CDD" id="cd00130">
    <property type="entry name" value="PAS"/>
    <property type="match status" value="1"/>
</dbReference>